<evidence type="ECO:0000256" key="3">
    <source>
        <dbReference type="ARBA" id="ARBA00023163"/>
    </source>
</evidence>
<evidence type="ECO:0000259" key="4">
    <source>
        <dbReference type="PROSITE" id="PS51032"/>
    </source>
</evidence>
<dbReference type="SUPFAM" id="SSF54171">
    <property type="entry name" value="DNA-binding domain"/>
    <property type="match status" value="1"/>
</dbReference>
<dbReference type="InterPro" id="IPR036955">
    <property type="entry name" value="AP2/ERF_dom_sf"/>
</dbReference>
<dbReference type="Proteomes" id="UP000261016">
    <property type="component" value="Unassembled WGS sequence"/>
</dbReference>
<dbReference type="InterPro" id="IPR001471">
    <property type="entry name" value="AP2/ERF_dom"/>
</dbReference>
<dbReference type="PROSITE" id="PS51032">
    <property type="entry name" value="AP2_ERF"/>
    <property type="match status" value="1"/>
</dbReference>
<keyword evidence="3" id="KW-0804">Transcription</keyword>
<reference evidence="5 6" key="1">
    <citation type="submission" date="2018-08" db="EMBL/GenBank/DDBJ databases">
        <title>A genome reference for cultivated species of the human gut microbiota.</title>
        <authorList>
            <person name="Zou Y."/>
            <person name="Xue W."/>
            <person name="Luo G."/>
        </authorList>
    </citation>
    <scope>NUCLEOTIDE SEQUENCE [LARGE SCALE GENOMIC DNA]</scope>
    <source>
        <strain evidence="5 6">OM08-17AT</strain>
    </source>
</reference>
<dbReference type="EMBL" id="QSTD01000009">
    <property type="protein sequence ID" value="RGM28330.1"/>
    <property type="molecule type" value="Genomic_DNA"/>
</dbReference>
<dbReference type="RefSeq" id="WP_117725985.1">
    <property type="nucleotide sequence ID" value="NZ_CABMFV010000009.1"/>
</dbReference>
<evidence type="ECO:0000256" key="1">
    <source>
        <dbReference type="ARBA" id="ARBA00023015"/>
    </source>
</evidence>
<organism evidence="5 6">
    <name type="scientific">Staphylococcus warneri</name>
    <dbReference type="NCBI Taxonomy" id="1292"/>
    <lineage>
        <taxon>Bacteria</taxon>
        <taxon>Bacillati</taxon>
        <taxon>Bacillota</taxon>
        <taxon>Bacilli</taxon>
        <taxon>Bacillales</taxon>
        <taxon>Staphylococcaceae</taxon>
        <taxon>Staphylococcus</taxon>
    </lineage>
</organism>
<proteinExistence type="predicted"/>
<evidence type="ECO:0000313" key="5">
    <source>
        <dbReference type="EMBL" id="RGM28330.1"/>
    </source>
</evidence>
<evidence type="ECO:0000256" key="2">
    <source>
        <dbReference type="ARBA" id="ARBA00023125"/>
    </source>
</evidence>
<dbReference type="AlphaFoldDB" id="A0A8B2ZMT3"/>
<dbReference type="InterPro" id="IPR016177">
    <property type="entry name" value="DNA-bd_dom_sf"/>
</dbReference>
<gene>
    <name evidence="5" type="ORF">DXC19_11645</name>
</gene>
<keyword evidence="1" id="KW-0805">Transcription regulation</keyword>
<comment type="caution">
    <text evidence="5">The sequence shown here is derived from an EMBL/GenBank/DDBJ whole genome shotgun (WGS) entry which is preliminary data.</text>
</comment>
<name>A0A8B2ZMT3_STAWA</name>
<sequence length="159" mass="18940">MEQHVYINNINDYITVDVEDYERVNHYHWYYSQTQNVPRITGRVIENTVKLEDFIMNRKYCYQKVKGLDYRKSNIGIDKKSMRYRKPQKNKSSAYKGVSYSKVARRWRAAIHVEGKSKFLGYFESEESAAYAYDEAVRKYWHGEGYINGVKGEMGIFNE</sequence>
<feature type="domain" description="AP2/ERF" evidence="4">
    <location>
        <begin position="94"/>
        <end position="150"/>
    </location>
</feature>
<dbReference type="Gene3D" id="3.30.730.10">
    <property type="entry name" value="AP2/ERF domain"/>
    <property type="match status" value="1"/>
</dbReference>
<dbReference type="GO" id="GO:0003677">
    <property type="term" value="F:DNA binding"/>
    <property type="evidence" value="ECO:0007669"/>
    <property type="project" value="UniProtKB-KW"/>
</dbReference>
<dbReference type="GO" id="GO:0003700">
    <property type="term" value="F:DNA-binding transcription factor activity"/>
    <property type="evidence" value="ECO:0007669"/>
    <property type="project" value="InterPro"/>
</dbReference>
<accession>A0A8B2ZMT3</accession>
<protein>
    <submittedName>
        <fullName evidence="5">AP2 domain-containing protein</fullName>
    </submittedName>
</protein>
<evidence type="ECO:0000313" key="6">
    <source>
        <dbReference type="Proteomes" id="UP000261016"/>
    </source>
</evidence>
<keyword evidence="2" id="KW-0238">DNA-binding</keyword>